<dbReference type="GO" id="GO:0007399">
    <property type="term" value="P:nervous system development"/>
    <property type="evidence" value="ECO:0007669"/>
    <property type="project" value="UniProtKB-KW"/>
</dbReference>
<keyword evidence="2" id="KW-0524">Neurogenesis</keyword>
<dbReference type="AlphaFoldDB" id="A0A0B2VRX9"/>
<evidence type="ECO:0000256" key="1">
    <source>
        <dbReference type="ARBA" id="ARBA00004123"/>
    </source>
</evidence>
<dbReference type="PANTHER" id="PTHR23349">
    <property type="entry name" value="BASIC HELIX-LOOP-HELIX TRANSCRIPTION FACTOR, TWIST"/>
    <property type="match status" value="1"/>
</dbReference>
<keyword evidence="4" id="KW-0539">Nucleus</keyword>
<dbReference type="OrthoDB" id="5867524at2759"/>
<name>A0A0B2VRX9_TOXCA</name>
<dbReference type="SMART" id="SM00353">
    <property type="entry name" value="HLH"/>
    <property type="match status" value="1"/>
</dbReference>
<dbReference type="GO" id="GO:0046983">
    <property type="term" value="F:protein dimerization activity"/>
    <property type="evidence" value="ECO:0007669"/>
    <property type="project" value="InterPro"/>
</dbReference>
<dbReference type="GO" id="GO:0040008">
    <property type="term" value="P:regulation of growth"/>
    <property type="evidence" value="ECO:0007669"/>
    <property type="project" value="UniProtKB-ARBA"/>
</dbReference>
<dbReference type="STRING" id="6265.A0A0B2VRX9"/>
<dbReference type="Pfam" id="PF00010">
    <property type="entry name" value="HLH"/>
    <property type="match status" value="1"/>
</dbReference>
<feature type="domain" description="BHLH" evidence="5">
    <location>
        <begin position="29"/>
        <end position="81"/>
    </location>
</feature>
<keyword evidence="3" id="KW-0238">DNA-binding</keyword>
<dbReference type="SUPFAM" id="SSF47459">
    <property type="entry name" value="HLH, helix-loop-helix DNA-binding domain"/>
    <property type="match status" value="1"/>
</dbReference>
<proteinExistence type="predicted"/>
<dbReference type="InterPro" id="IPR036638">
    <property type="entry name" value="HLH_DNA-bd_sf"/>
</dbReference>
<dbReference type="InterPro" id="IPR011598">
    <property type="entry name" value="bHLH_dom"/>
</dbReference>
<keyword evidence="8" id="KW-1185">Reference proteome</keyword>
<accession>A0A0B2VRX9</accession>
<evidence type="ECO:0000256" key="4">
    <source>
        <dbReference type="ARBA" id="ARBA00023242"/>
    </source>
</evidence>
<dbReference type="InterPro" id="IPR050283">
    <property type="entry name" value="E-box_TF_Regulators"/>
</dbReference>
<comment type="subcellular location">
    <subcellularLocation>
        <location evidence="1">Nucleus</location>
    </subcellularLocation>
</comment>
<dbReference type="GO" id="GO:0000981">
    <property type="term" value="F:DNA-binding transcription factor activity, RNA polymerase II-specific"/>
    <property type="evidence" value="ECO:0007669"/>
    <property type="project" value="TreeGrafter"/>
</dbReference>
<dbReference type="GO" id="GO:0000977">
    <property type="term" value="F:RNA polymerase II transcription regulatory region sequence-specific DNA binding"/>
    <property type="evidence" value="ECO:0007669"/>
    <property type="project" value="TreeGrafter"/>
</dbReference>
<protein>
    <submittedName>
        <fullName evidence="6">Achaete-scute-like protein 5</fullName>
    </submittedName>
</protein>
<dbReference type="FunFam" id="4.10.280.10:FF:000029">
    <property type="entry name" value="Achaete-scute family bHLH transcription factor 1"/>
    <property type="match status" value="1"/>
</dbReference>
<reference evidence="7" key="2">
    <citation type="submission" date="2018-11" db="EMBL/GenBank/DDBJ databases">
        <authorList>
            <consortium name="Pathogen Informatics"/>
        </authorList>
    </citation>
    <scope>NUCLEOTIDE SEQUENCE [LARGE SCALE GENOMIC DNA]</scope>
</reference>
<evidence type="ECO:0000313" key="8">
    <source>
        <dbReference type="Proteomes" id="UP000031036"/>
    </source>
</evidence>
<evidence type="ECO:0000259" key="5">
    <source>
        <dbReference type="PROSITE" id="PS50888"/>
    </source>
</evidence>
<dbReference type="PANTHER" id="PTHR23349:SF111">
    <property type="entry name" value="BHLH DOMAIN-CONTAINING PROTEIN"/>
    <property type="match status" value="1"/>
</dbReference>
<dbReference type="CDD" id="cd11418">
    <property type="entry name" value="bHLH_TS_ASCL"/>
    <property type="match status" value="1"/>
</dbReference>
<dbReference type="GO" id="GO:0005634">
    <property type="term" value="C:nucleus"/>
    <property type="evidence" value="ECO:0007669"/>
    <property type="project" value="UniProtKB-SubCell"/>
</dbReference>
<organism evidence="6 8">
    <name type="scientific">Toxocara canis</name>
    <name type="common">Canine roundworm</name>
    <dbReference type="NCBI Taxonomy" id="6265"/>
    <lineage>
        <taxon>Eukaryota</taxon>
        <taxon>Metazoa</taxon>
        <taxon>Ecdysozoa</taxon>
        <taxon>Nematoda</taxon>
        <taxon>Chromadorea</taxon>
        <taxon>Rhabditida</taxon>
        <taxon>Spirurina</taxon>
        <taxon>Ascaridomorpha</taxon>
        <taxon>Ascaridoidea</taxon>
        <taxon>Toxocaridae</taxon>
        <taxon>Toxocara</taxon>
    </lineage>
</organism>
<evidence type="ECO:0000313" key="7">
    <source>
        <dbReference type="EMBL" id="VDM41082.1"/>
    </source>
</evidence>
<sequence>MPNTVSVASTAADRLRKTKGGGVANKLPHQVLRRNERERKRVQQVNLGFIHLRDRVPHSASNKKLSKVETLREAARYIQHLQDILRGACDKPFEPITPSLDSPNYTPEEPCTSQENYYANRELTECSYANSLPDPYAVPQYYQQYSSNSFYRPPFNTHFSVIKSEGISPNNSYGSGSDSSIEDTRFHTKQFLM</sequence>
<dbReference type="Gene3D" id="4.10.280.10">
    <property type="entry name" value="Helix-loop-helix DNA-binding domain"/>
    <property type="match status" value="1"/>
</dbReference>
<evidence type="ECO:0000256" key="2">
    <source>
        <dbReference type="ARBA" id="ARBA00022902"/>
    </source>
</evidence>
<dbReference type="Proteomes" id="UP000031036">
    <property type="component" value="Unassembled WGS sequence"/>
</dbReference>
<evidence type="ECO:0000256" key="3">
    <source>
        <dbReference type="ARBA" id="ARBA00023125"/>
    </source>
</evidence>
<gene>
    <name evidence="6" type="primary">ASCL5</name>
    <name evidence="6" type="ORF">Tcan_09237</name>
    <name evidence="7" type="ORF">TCNE_LOCUS9761</name>
</gene>
<dbReference type="PROSITE" id="PS50888">
    <property type="entry name" value="BHLH"/>
    <property type="match status" value="1"/>
</dbReference>
<evidence type="ECO:0000313" key="6">
    <source>
        <dbReference type="EMBL" id="KHN84079.1"/>
    </source>
</evidence>
<dbReference type="EMBL" id="UYWY01020275">
    <property type="protein sequence ID" value="VDM41082.1"/>
    <property type="molecule type" value="Genomic_DNA"/>
</dbReference>
<dbReference type="EMBL" id="JPKZ01001073">
    <property type="protein sequence ID" value="KHN84079.1"/>
    <property type="molecule type" value="Genomic_DNA"/>
</dbReference>
<reference evidence="6 8" key="1">
    <citation type="submission" date="2014-11" db="EMBL/GenBank/DDBJ databases">
        <title>Genetic blueprint of the zoonotic pathogen Toxocara canis.</title>
        <authorList>
            <person name="Zhu X.-Q."/>
            <person name="Korhonen P.K."/>
            <person name="Cai H."/>
            <person name="Young N.D."/>
            <person name="Nejsum P."/>
            <person name="von Samson-Himmelstjerna G."/>
            <person name="Boag P.R."/>
            <person name="Tan P."/>
            <person name="Li Q."/>
            <person name="Min J."/>
            <person name="Yang Y."/>
            <person name="Wang X."/>
            <person name="Fang X."/>
            <person name="Hall R.S."/>
            <person name="Hofmann A."/>
            <person name="Sternberg P.W."/>
            <person name="Jex A.R."/>
            <person name="Gasser R.B."/>
        </authorList>
    </citation>
    <scope>NUCLEOTIDE SEQUENCE [LARGE SCALE GENOMIC DNA]</scope>
    <source>
        <strain evidence="6">PN_DK_2014</strain>
    </source>
</reference>